<dbReference type="EMBL" id="JARH01000341">
    <property type="protein sequence ID" value="EXF82141.1"/>
    <property type="molecule type" value="Genomic_DNA"/>
</dbReference>
<comment type="caution">
    <text evidence="9">The sequence shown here is derived from an EMBL/GenBank/DDBJ whole genome shotgun (WGS) entry which is preliminary data.</text>
</comment>
<gene>
    <name evidence="9" type="ORF">CFIO01_00655</name>
</gene>
<feature type="transmembrane region" description="Helical" evidence="7">
    <location>
        <begin position="15"/>
        <end position="40"/>
    </location>
</feature>
<dbReference type="OrthoDB" id="3897607at2759"/>
<evidence type="ECO:0000256" key="1">
    <source>
        <dbReference type="ARBA" id="ARBA00004141"/>
    </source>
</evidence>
<evidence type="ECO:0000256" key="7">
    <source>
        <dbReference type="SAM" id="Phobius"/>
    </source>
</evidence>
<evidence type="ECO:0000256" key="2">
    <source>
        <dbReference type="ARBA" id="ARBA00022692"/>
    </source>
</evidence>
<dbReference type="AlphaFoldDB" id="A0A010RNW5"/>
<dbReference type="PANTHER" id="PTHR33048:SF15">
    <property type="entry name" value="INTEGRAL MEMBRANE PROTEIN"/>
    <property type="match status" value="1"/>
</dbReference>
<keyword evidence="10" id="KW-1185">Reference proteome</keyword>
<comment type="similarity">
    <text evidence="5">Belongs to the SAT4 family.</text>
</comment>
<feature type="region of interest" description="Disordered" evidence="6">
    <location>
        <begin position="304"/>
        <end position="358"/>
    </location>
</feature>
<dbReference type="Proteomes" id="UP000020467">
    <property type="component" value="Unassembled WGS sequence"/>
</dbReference>
<proteinExistence type="inferred from homology"/>
<organism evidence="9 10">
    <name type="scientific">Colletotrichum fioriniae PJ7</name>
    <dbReference type="NCBI Taxonomy" id="1445577"/>
    <lineage>
        <taxon>Eukaryota</taxon>
        <taxon>Fungi</taxon>
        <taxon>Dikarya</taxon>
        <taxon>Ascomycota</taxon>
        <taxon>Pezizomycotina</taxon>
        <taxon>Sordariomycetes</taxon>
        <taxon>Hypocreomycetidae</taxon>
        <taxon>Glomerellales</taxon>
        <taxon>Glomerellaceae</taxon>
        <taxon>Colletotrichum</taxon>
        <taxon>Colletotrichum acutatum species complex</taxon>
    </lineage>
</organism>
<dbReference type="PANTHER" id="PTHR33048">
    <property type="entry name" value="PTH11-LIKE INTEGRAL MEMBRANE PROTEIN (AFU_ORTHOLOGUE AFUA_5G11245)"/>
    <property type="match status" value="1"/>
</dbReference>
<evidence type="ECO:0000313" key="9">
    <source>
        <dbReference type="EMBL" id="EXF82141.1"/>
    </source>
</evidence>
<feature type="transmembrane region" description="Helical" evidence="7">
    <location>
        <begin position="96"/>
        <end position="118"/>
    </location>
</feature>
<evidence type="ECO:0000256" key="5">
    <source>
        <dbReference type="ARBA" id="ARBA00038359"/>
    </source>
</evidence>
<name>A0A010RNW5_9PEZI</name>
<dbReference type="eggNOG" id="ENOG502SMXZ">
    <property type="taxonomic scope" value="Eukaryota"/>
</dbReference>
<dbReference type="HOGENOM" id="CLU_028200_3_1_1"/>
<evidence type="ECO:0000256" key="6">
    <source>
        <dbReference type="SAM" id="MobiDB-lite"/>
    </source>
</evidence>
<dbReference type="GO" id="GO:0016020">
    <property type="term" value="C:membrane"/>
    <property type="evidence" value="ECO:0007669"/>
    <property type="project" value="UniProtKB-SubCell"/>
</dbReference>
<evidence type="ECO:0000256" key="3">
    <source>
        <dbReference type="ARBA" id="ARBA00022989"/>
    </source>
</evidence>
<dbReference type="Pfam" id="PF20684">
    <property type="entry name" value="Fung_rhodopsin"/>
    <property type="match status" value="1"/>
</dbReference>
<protein>
    <recommendedName>
        <fullName evidence="8">Rhodopsin domain-containing protein</fullName>
    </recommendedName>
</protein>
<keyword evidence="2 7" id="KW-0812">Transmembrane</keyword>
<evidence type="ECO:0000256" key="4">
    <source>
        <dbReference type="ARBA" id="ARBA00023136"/>
    </source>
</evidence>
<feature type="transmembrane region" description="Helical" evidence="7">
    <location>
        <begin position="209"/>
        <end position="231"/>
    </location>
</feature>
<comment type="subcellular location">
    <subcellularLocation>
        <location evidence="1">Membrane</location>
        <topology evidence="1">Multi-pass membrane protein</topology>
    </subcellularLocation>
</comment>
<dbReference type="KEGG" id="cfj:CFIO01_00655"/>
<feature type="transmembrane region" description="Helical" evidence="7">
    <location>
        <begin position="170"/>
        <end position="197"/>
    </location>
</feature>
<feature type="transmembrane region" description="Helical" evidence="7">
    <location>
        <begin position="255"/>
        <end position="275"/>
    </location>
</feature>
<sequence length="358" mass="38843">MADYQEWHVVRPEGLAARILSVTIGFTVACLVVVGLRVWLRLKLSTFGTEDYLMCAGVTLNMVHNAVVMYGTFTGIGSPDSKLNTATMIEGAKAIVLWQIFYVSGSLFIKASICATLVRIATRRRFICTLYGLVAMSAVSTLIAILAVLVRCRPVAASWDPSLGSCLDQTIIITLTYVVSVINIINDFAVAIIPVFMLWNIQMRRRLKVLTILILGLGILASTATIIRMPYSSAYNNPVNLLQIDNIMSENVGNIILWTVVECGMGIIAGSLPMLRQLFKGLAKELSNKDDTYALRARSGTMVLGHGRSRSDRESPPGTETDSTHGIIKTTRIDVTAASMQSSARARDNSMGAGGSMA</sequence>
<keyword evidence="4 7" id="KW-0472">Membrane</keyword>
<keyword evidence="3 7" id="KW-1133">Transmembrane helix</keyword>
<dbReference type="InterPro" id="IPR049326">
    <property type="entry name" value="Rhodopsin_dom_fungi"/>
</dbReference>
<evidence type="ECO:0000259" key="8">
    <source>
        <dbReference type="Pfam" id="PF20684"/>
    </source>
</evidence>
<feature type="transmembrane region" description="Helical" evidence="7">
    <location>
        <begin position="130"/>
        <end position="150"/>
    </location>
</feature>
<reference evidence="9 10" key="1">
    <citation type="submission" date="2014-02" db="EMBL/GenBank/DDBJ databases">
        <title>The genome sequence of Colletotrichum fioriniae PJ7.</title>
        <authorList>
            <person name="Baroncelli R."/>
            <person name="Thon M.R."/>
        </authorList>
    </citation>
    <scope>NUCLEOTIDE SEQUENCE [LARGE SCALE GENOMIC DNA]</scope>
    <source>
        <strain evidence="9 10">PJ7</strain>
    </source>
</reference>
<feature type="transmembrane region" description="Helical" evidence="7">
    <location>
        <begin position="52"/>
        <end position="76"/>
    </location>
</feature>
<feature type="domain" description="Rhodopsin" evidence="8">
    <location>
        <begin position="36"/>
        <end position="280"/>
    </location>
</feature>
<evidence type="ECO:0000313" key="10">
    <source>
        <dbReference type="Proteomes" id="UP000020467"/>
    </source>
</evidence>
<dbReference type="InterPro" id="IPR052337">
    <property type="entry name" value="SAT4-like"/>
</dbReference>
<accession>A0A010RNW5</accession>